<proteinExistence type="predicted"/>
<evidence type="ECO:0000256" key="1">
    <source>
        <dbReference type="ARBA" id="ARBA00023015"/>
    </source>
</evidence>
<dbReference type="InterPro" id="IPR000595">
    <property type="entry name" value="cNMP-bd_dom"/>
</dbReference>
<keyword evidence="1" id="KW-0805">Transcription regulation</keyword>
<evidence type="ECO:0000313" key="7">
    <source>
        <dbReference type="Proteomes" id="UP000269134"/>
    </source>
</evidence>
<dbReference type="PANTHER" id="PTHR24567:SF74">
    <property type="entry name" value="HTH-TYPE TRANSCRIPTIONAL REGULATOR ARCR"/>
    <property type="match status" value="1"/>
</dbReference>
<dbReference type="PROSITE" id="PS51063">
    <property type="entry name" value="HTH_CRP_2"/>
    <property type="match status" value="1"/>
</dbReference>
<sequence>MKAPGLIHMLASSPVFSKVGREALQSLLDGASLLRLESGQHLFRMGDKAAYFFLVQSGSVVLYRPSYTGEHKIFRNMEAGDLLAETAMFVEPCRYPLSARAGVASSVYRLPRARLLELCRTSPDFSIAMLEGMAVRISQSLNRIDLLTIGNSAQRLVVYLLDLHMQQRSAWLTLPASHGVLARQLNITPETFSRQLNTFRRAGFIGGRNPDLVLLNIEELCKAVELPSPNLLFEQAEPTTHLGSSLFDCCNYARQVLGRAG</sequence>
<dbReference type="Pfam" id="PF13545">
    <property type="entry name" value="HTH_Crp_2"/>
    <property type="match status" value="1"/>
</dbReference>
<dbReference type="InterPro" id="IPR036390">
    <property type="entry name" value="WH_DNA-bd_sf"/>
</dbReference>
<name>A0ABX9V0U0_9GAMM</name>
<keyword evidence="2" id="KW-0238">DNA-binding</keyword>
<evidence type="ECO:0000259" key="4">
    <source>
        <dbReference type="PROSITE" id="PS50042"/>
    </source>
</evidence>
<dbReference type="RefSeq" id="WP_122078445.1">
    <property type="nucleotide sequence ID" value="NZ_RFFL01000013.1"/>
</dbReference>
<dbReference type="InterPro" id="IPR012318">
    <property type="entry name" value="HTH_CRP"/>
</dbReference>
<dbReference type="Pfam" id="PF00027">
    <property type="entry name" value="cNMP_binding"/>
    <property type="match status" value="1"/>
</dbReference>
<feature type="domain" description="HTH crp-type" evidence="5">
    <location>
        <begin position="150"/>
        <end position="218"/>
    </location>
</feature>
<dbReference type="EMBL" id="RFFL01000013">
    <property type="protein sequence ID" value="RMH98890.1"/>
    <property type="molecule type" value="Genomic_DNA"/>
</dbReference>
<feature type="domain" description="Cyclic nucleotide-binding" evidence="4">
    <location>
        <begin position="15"/>
        <end position="118"/>
    </location>
</feature>
<evidence type="ECO:0000259" key="5">
    <source>
        <dbReference type="PROSITE" id="PS51063"/>
    </source>
</evidence>
<dbReference type="Proteomes" id="UP000269134">
    <property type="component" value="Unassembled WGS sequence"/>
</dbReference>
<protein>
    <submittedName>
        <fullName evidence="6">Crp/Fnr family transcriptional regulator</fullName>
    </submittedName>
</protein>
<reference evidence="6 7" key="1">
    <citation type="submission" date="2018-10" db="EMBL/GenBank/DDBJ databases">
        <title>Pseudomonas sp. GL14 genome.</title>
        <authorList>
            <person name="Peng J."/>
            <person name="Liu Z.-P."/>
        </authorList>
    </citation>
    <scope>NUCLEOTIDE SEQUENCE [LARGE SCALE GENOMIC DNA]</scope>
    <source>
        <strain evidence="6 7">GL14</strain>
    </source>
</reference>
<evidence type="ECO:0000256" key="2">
    <source>
        <dbReference type="ARBA" id="ARBA00023125"/>
    </source>
</evidence>
<dbReference type="CDD" id="cd00038">
    <property type="entry name" value="CAP_ED"/>
    <property type="match status" value="1"/>
</dbReference>
<dbReference type="SMART" id="SM00419">
    <property type="entry name" value="HTH_CRP"/>
    <property type="match status" value="1"/>
</dbReference>
<dbReference type="PANTHER" id="PTHR24567">
    <property type="entry name" value="CRP FAMILY TRANSCRIPTIONAL REGULATORY PROTEIN"/>
    <property type="match status" value="1"/>
</dbReference>
<keyword evidence="7" id="KW-1185">Reference proteome</keyword>
<dbReference type="InterPro" id="IPR050397">
    <property type="entry name" value="Env_Response_Regulators"/>
</dbReference>
<accession>A0ABX9V0U0</accession>
<keyword evidence="3" id="KW-0804">Transcription</keyword>
<comment type="caution">
    <text evidence="6">The sequence shown here is derived from an EMBL/GenBank/DDBJ whole genome shotgun (WGS) entry which is preliminary data.</text>
</comment>
<dbReference type="SMART" id="SM00100">
    <property type="entry name" value="cNMP"/>
    <property type="match status" value="1"/>
</dbReference>
<organism evidence="6 7">
    <name type="scientific">Stutzerimonas nitrititolerans</name>
    <dbReference type="NCBI Taxonomy" id="2482751"/>
    <lineage>
        <taxon>Bacteria</taxon>
        <taxon>Pseudomonadati</taxon>
        <taxon>Pseudomonadota</taxon>
        <taxon>Gammaproteobacteria</taxon>
        <taxon>Pseudomonadales</taxon>
        <taxon>Pseudomonadaceae</taxon>
        <taxon>Stutzerimonas</taxon>
    </lineage>
</organism>
<dbReference type="InterPro" id="IPR014710">
    <property type="entry name" value="RmlC-like_jellyroll"/>
</dbReference>
<gene>
    <name evidence="6" type="ORF">EA795_16580</name>
</gene>
<dbReference type="GeneID" id="84610659"/>
<dbReference type="PROSITE" id="PS50042">
    <property type="entry name" value="CNMP_BINDING_3"/>
    <property type="match status" value="1"/>
</dbReference>
<evidence type="ECO:0000256" key="3">
    <source>
        <dbReference type="ARBA" id="ARBA00023163"/>
    </source>
</evidence>
<dbReference type="Gene3D" id="2.60.120.10">
    <property type="entry name" value="Jelly Rolls"/>
    <property type="match status" value="1"/>
</dbReference>
<dbReference type="Gene3D" id="1.10.10.10">
    <property type="entry name" value="Winged helix-like DNA-binding domain superfamily/Winged helix DNA-binding domain"/>
    <property type="match status" value="1"/>
</dbReference>
<dbReference type="InterPro" id="IPR018490">
    <property type="entry name" value="cNMP-bd_dom_sf"/>
</dbReference>
<dbReference type="SUPFAM" id="SSF51206">
    <property type="entry name" value="cAMP-binding domain-like"/>
    <property type="match status" value="1"/>
</dbReference>
<dbReference type="InterPro" id="IPR036388">
    <property type="entry name" value="WH-like_DNA-bd_sf"/>
</dbReference>
<dbReference type="SUPFAM" id="SSF46785">
    <property type="entry name" value="Winged helix' DNA-binding domain"/>
    <property type="match status" value="1"/>
</dbReference>
<evidence type="ECO:0000313" key="6">
    <source>
        <dbReference type="EMBL" id="RMH98890.1"/>
    </source>
</evidence>